<dbReference type="RefSeq" id="WP_068418246.1">
    <property type="nucleotide sequence ID" value="NZ_LRDB01000050.1"/>
</dbReference>
<dbReference type="Gene3D" id="3.40.50.720">
    <property type="entry name" value="NAD(P)-binding Rossmann-like Domain"/>
    <property type="match status" value="2"/>
</dbReference>
<dbReference type="EMBL" id="LRDB01000050">
    <property type="protein sequence ID" value="KYG73136.1"/>
    <property type="molecule type" value="Genomic_DNA"/>
</dbReference>
<dbReference type="Proteomes" id="UP000075615">
    <property type="component" value="Unassembled WGS sequence"/>
</dbReference>
<name>A0A150X343_9BACT</name>
<dbReference type="GO" id="GO:0005737">
    <property type="term" value="C:cytoplasm"/>
    <property type="evidence" value="ECO:0007669"/>
    <property type="project" value="TreeGrafter"/>
</dbReference>
<gene>
    <name evidence="1" type="ORF">AWN68_10645</name>
</gene>
<dbReference type="PANTHER" id="PTHR43544:SF2">
    <property type="entry name" value="OXIDOREDUCTASE"/>
    <property type="match status" value="1"/>
</dbReference>
<dbReference type="AlphaFoldDB" id="A0A150X343"/>
<dbReference type="OrthoDB" id="56744at2"/>
<organism evidence="1 2">
    <name type="scientific">Roseivirga echinicomitans</name>
    <dbReference type="NCBI Taxonomy" id="296218"/>
    <lineage>
        <taxon>Bacteria</taxon>
        <taxon>Pseudomonadati</taxon>
        <taxon>Bacteroidota</taxon>
        <taxon>Cytophagia</taxon>
        <taxon>Cytophagales</taxon>
        <taxon>Roseivirgaceae</taxon>
        <taxon>Roseivirga</taxon>
    </lineage>
</organism>
<dbReference type="GO" id="GO:0016491">
    <property type="term" value="F:oxidoreductase activity"/>
    <property type="evidence" value="ECO:0007669"/>
    <property type="project" value="TreeGrafter"/>
</dbReference>
<dbReference type="InterPro" id="IPR036291">
    <property type="entry name" value="NAD(P)-bd_dom_sf"/>
</dbReference>
<dbReference type="PANTHER" id="PTHR43544">
    <property type="entry name" value="SHORT-CHAIN DEHYDROGENASE/REDUCTASE"/>
    <property type="match status" value="1"/>
</dbReference>
<dbReference type="SUPFAM" id="SSF51735">
    <property type="entry name" value="NAD(P)-binding Rossmann-fold domains"/>
    <property type="match status" value="1"/>
</dbReference>
<dbReference type="STRING" id="296218.AWN68_10645"/>
<protein>
    <submittedName>
        <fullName evidence="1">Oxidoreductase</fullName>
    </submittedName>
</protein>
<evidence type="ECO:0000313" key="2">
    <source>
        <dbReference type="Proteomes" id="UP000075615"/>
    </source>
</evidence>
<comment type="caution">
    <text evidence="1">The sequence shown here is derived from an EMBL/GenBank/DDBJ whole genome shotgun (WGS) entry which is preliminary data.</text>
</comment>
<dbReference type="Pfam" id="PF13561">
    <property type="entry name" value="adh_short_C2"/>
    <property type="match status" value="1"/>
</dbReference>
<reference evidence="1 2" key="1">
    <citation type="submission" date="2016-01" db="EMBL/GenBank/DDBJ databases">
        <title>Genome sequencing of Roseivirga echinicomitans KMM 6058.</title>
        <authorList>
            <person name="Selvaratnam C."/>
            <person name="Thevarajoo S."/>
            <person name="Goh K.M."/>
            <person name="Ee R."/>
            <person name="Chan K.-G."/>
            <person name="Chong C.S."/>
        </authorList>
    </citation>
    <scope>NUCLEOTIDE SEQUENCE [LARGE SCALE GENOMIC DNA]</scope>
    <source>
        <strain evidence="1 2">KMM 6058</strain>
    </source>
</reference>
<dbReference type="InterPro" id="IPR051468">
    <property type="entry name" value="Fungal_SecMetab_SDRs"/>
</dbReference>
<accession>A0A150X343</accession>
<dbReference type="CDD" id="cd05233">
    <property type="entry name" value="SDR_c"/>
    <property type="match status" value="1"/>
</dbReference>
<evidence type="ECO:0000313" key="1">
    <source>
        <dbReference type="EMBL" id="KYG73136.1"/>
    </source>
</evidence>
<keyword evidence="2" id="KW-1185">Reference proteome</keyword>
<proteinExistence type="predicted"/>
<dbReference type="Pfam" id="PF00106">
    <property type="entry name" value="adh_short"/>
    <property type="match status" value="1"/>
</dbReference>
<dbReference type="InterPro" id="IPR002347">
    <property type="entry name" value="SDR_fam"/>
</dbReference>
<sequence length="515" mass="58308">MSKEESSKLSPEQIRQCIAVLETLNNNTNQIFDIPKEERLALIIAAGTFSRPSKEELLKRKRGAKKVIKKKIAAKDKDARNATGIRSAREASIFIAPTMIDLTGKEHEKEVELESPRECYVCKTTFNKLHHFYDTMCKECGDFNYAKRFQTADLTGQVALVTGSRLKIGYHITLMMLRAGATVIATTRFPIDSALRFSKEADFKEWGHRLNIHGLDLRHIPSVEIFCNFIEQQYDRLDILINNAAQTVRRPSGFYSHLMPNERLKFEELTPFAQDLLADHNDCIQELRTLSAGFAEGENKNLPVSWHGKQLGIGLSASAQLSQIPYSIDNSLTAKEVFPEGKLDADLQQVDLRKTNSWRLKLGEVHTNEMLEVQLVNSVAPFVLCNRLVNLMKKENTGIKHIINVSAMEGKFHQFHKEPRHPHTNMAKAALNMMTLTSASDLAKFGIYTNAVDTGWVTDEDPAELARRKEELHDFQPPLDIVDGAARVMDPLFDGINTGKHWCGKFLKDYKPTSW</sequence>